<dbReference type="EMBL" id="CP006850">
    <property type="protein sequence ID" value="AHH21005.1"/>
    <property type="molecule type" value="Genomic_DNA"/>
</dbReference>
<dbReference type="InterPro" id="IPR041223">
    <property type="entry name" value="ApeA_NTD"/>
</dbReference>
<dbReference type="KEGG" id="nno:NONO_c62350"/>
<evidence type="ECO:0000259" key="2">
    <source>
        <dbReference type="Pfam" id="PF18862"/>
    </source>
</evidence>
<name>W5TNR2_9NOCA</name>
<feature type="region of interest" description="Disordered" evidence="1">
    <location>
        <begin position="49"/>
        <end position="69"/>
    </location>
</feature>
<feature type="domain" description="ApeA N-terminal" evidence="2">
    <location>
        <begin position="155"/>
        <end position="327"/>
    </location>
</feature>
<evidence type="ECO:0000313" key="3">
    <source>
        <dbReference type="EMBL" id="AHH21005.1"/>
    </source>
</evidence>
<organism evidence="3 4">
    <name type="scientific">Nocardia nova SH22a</name>
    <dbReference type="NCBI Taxonomy" id="1415166"/>
    <lineage>
        <taxon>Bacteria</taxon>
        <taxon>Bacillati</taxon>
        <taxon>Actinomycetota</taxon>
        <taxon>Actinomycetes</taxon>
        <taxon>Mycobacteriales</taxon>
        <taxon>Nocardiaceae</taxon>
        <taxon>Nocardia</taxon>
    </lineage>
</organism>
<sequence>MLTTAAFRTAHSADRLPTVASAMWLPFVRGRPRACPLMPMTAHVWQGSRCPLKDPPDRSSRRYPQRGGTLKEIGGPCRVPSPSGRSSAILWAVTSSDLPLKVQQPDGTYSCQWSIPDHATGAVLQPLGEIVLGGSKPPRCSVSGPVPGEQWGGFPKRFEYELLCGQLANGAGVVLIEPTLSVMGHPGGFISFPAGNATIFSGVALVGRGAELITDTRITEISVQISHLDYVFRNSPIISRSIPVQSESGEMTWSATTRSNNQIWRDGSTSMEVSHMQNATVFAEYEFGVRLTPFIRIKFDEPMEFYDAYDRWVRTLYRVMSVLTGNEEKVTFLEVRPAEAGADGPLLQVFASPVTQSPYMPDRGRVPRANDSALKLDEDCISLLDLVKRWQALENEQNPVVYTYEPFALGSNQHPRARFLLLIQALEGISNKENRLQDREAAYKKKHARVLSECMKFLTGASRRFVKGNLRNSSINLDDRLRDMFDSLPVDPTEKIAETALVARVCEEKGLKPEGALRLIRNDLAHGNRTYDFPELGALATVLESVVRAHALRILGLGVDVQARPLNFND</sequence>
<keyword evidence="4" id="KW-1185">Reference proteome</keyword>
<protein>
    <recommendedName>
        <fullName evidence="2">ApeA N-terminal domain-containing protein</fullName>
    </recommendedName>
</protein>
<dbReference type="HOGENOM" id="CLU_568433_0_0_11"/>
<evidence type="ECO:0000313" key="4">
    <source>
        <dbReference type="Proteomes" id="UP000019150"/>
    </source>
</evidence>
<reference evidence="3 4" key="1">
    <citation type="journal article" date="2014" name="Appl. Environ. Microbiol.">
        <title>Insights into the Microbial Degradation of Rubber and Gutta-Percha by Analysis of the Complete Genome of Nocardia nova SH22a.</title>
        <authorList>
            <person name="Luo Q."/>
            <person name="Hiessl S."/>
            <person name="Poehlein A."/>
            <person name="Daniel R."/>
            <person name="Steinbuchel A."/>
        </authorList>
    </citation>
    <scope>NUCLEOTIDE SEQUENCE [LARGE SCALE GENOMIC DNA]</scope>
    <source>
        <strain evidence="3">SH22a</strain>
    </source>
</reference>
<feature type="compositionally biased region" description="Basic and acidic residues" evidence="1">
    <location>
        <begin position="51"/>
        <end position="60"/>
    </location>
</feature>
<proteinExistence type="predicted"/>
<dbReference type="STRING" id="1415166.NONO_c62350"/>
<dbReference type="PATRIC" id="fig|1415166.3.peg.6406"/>
<evidence type="ECO:0000256" key="1">
    <source>
        <dbReference type="SAM" id="MobiDB-lite"/>
    </source>
</evidence>
<gene>
    <name evidence="3" type="ORF">NONO_c62350</name>
</gene>
<dbReference type="AlphaFoldDB" id="W5TNR2"/>
<dbReference type="Pfam" id="PF18862">
    <property type="entry name" value="ApeA_NTD1"/>
    <property type="match status" value="1"/>
</dbReference>
<accession>W5TNR2</accession>
<dbReference type="Proteomes" id="UP000019150">
    <property type="component" value="Chromosome"/>
</dbReference>